<comment type="caution">
    <text evidence="7">The sequence shown here is derived from an EMBL/GenBank/DDBJ whole genome shotgun (WGS) entry which is preliminary data.</text>
</comment>
<gene>
    <name evidence="7" type="ORF">ACFQE6_06575</name>
</gene>
<keyword evidence="3 6" id="KW-0812">Transmembrane</keyword>
<dbReference type="InterPro" id="IPR017039">
    <property type="entry name" value="Virul_fac_BrkB"/>
</dbReference>
<name>A0ABD5SI45_9EURY</name>
<reference evidence="7 8" key="1">
    <citation type="journal article" date="2019" name="Int. J. Syst. Evol. Microbiol.">
        <title>The Global Catalogue of Microorganisms (GCM) 10K type strain sequencing project: providing services to taxonomists for standard genome sequencing and annotation.</title>
        <authorList>
            <consortium name="The Broad Institute Genomics Platform"/>
            <consortium name="The Broad Institute Genome Sequencing Center for Infectious Disease"/>
            <person name="Wu L."/>
            <person name="Ma J."/>
        </authorList>
    </citation>
    <scope>NUCLEOTIDE SEQUENCE [LARGE SCALE GENOMIC DNA]</scope>
    <source>
        <strain evidence="7 8">LMG 29247</strain>
    </source>
</reference>
<dbReference type="EMBL" id="JBHSWV010000097">
    <property type="protein sequence ID" value="MFC6764702.1"/>
    <property type="molecule type" value="Genomic_DNA"/>
</dbReference>
<evidence type="ECO:0000313" key="7">
    <source>
        <dbReference type="EMBL" id="MFC6764702.1"/>
    </source>
</evidence>
<feature type="transmembrane region" description="Helical" evidence="6">
    <location>
        <begin position="165"/>
        <end position="186"/>
    </location>
</feature>
<feature type="transmembrane region" description="Helical" evidence="6">
    <location>
        <begin position="135"/>
        <end position="159"/>
    </location>
</feature>
<keyword evidence="5 6" id="KW-0472">Membrane</keyword>
<keyword evidence="4 6" id="KW-1133">Transmembrane helix</keyword>
<dbReference type="GO" id="GO:0005886">
    <property type="term" value="C:plasma membrane"/>
    <property type="evidence" value="ECO:0007669"/>
    <property type="project" value="UniProtKB-SubCell"/>
</dbReference>
<organism evidence="7 8">
    <name type="scientific">Natrinema soli</name>
    <dbReference type="NCBI Taxonomy" id="1930624"/>
    <lineage>
        <taxon>Archaea</taxon>
        <taxon>Methanobacteriati</taxon>
        <taxon>Methanobacteriota</taxon>
        <taxon>Stenosarchaea group</taxon>
        <taxon>Halobacteria</taxon>
        <taxon>Halobacteriales</taxon>
        <taxon>Natrialbaceae</taxon>
        <taxon>Natrinema</taxon>
    </lineage>
</organism>
<dbReference type="PIRSF" id="PIRSF035875">
    <property type="entry name" value="RNase_BN"/>
    <property type="match status" value="1"/>
</dbReference>
<accession>A0ABD5SI45</accession>
<proteinExistence type="predicted"/>
<evidence type="ECO:0000256" key="6">
    <source>
        <dbReference type="SAM" id="Phobius"/>
    </source>
</evidence>
<dbReference type="Pfam" id="PF03631">
    <property type="entry name" value="Virul_fac_BrkB"/>
    <property type="match status" value="1"/>
</dbReference>
<sequence length="280" mass="29732">MNTQSIVAQVKLVKAMFSEKNVTFLAGSIAYSAFVSLVPLLMFVLLAVSFIDPMLQQQVIDLTTDSVSPSVGGVIEVMLEQQSDASAGSTASASIIGILTLVWGSLKVFRGIDTAFSEIYETTARDSFVGQIKNGLLMLVTLMLGIAAMIVATSVVAFFSFVPLIGLIVPIVLVVGLIIAFFPMYYLFPTINVEPRDVLPGTLVGALGWTILQVLFQVYVSLSGGDGNLIASILLLVTWLYFSGVILLLGAVVNAVLIGRANEVVETIVESSPTSTEGDV</sequence>
<evidence type="ECO:0000256" key="5">
    <source>
        <dbReference type="ARBA" id="ARBA00023136"/>
    </source>
</evidence>
<keyword evidence="8" id="KW-1185">Reference proteome</keyword>
<dbReference type="PANTHER" id="PTHR30213">
    <property type="entry name" value="INNER MEMBRANE PROTEIN YHJD"/>
    <property type="match status" value="1"/>
</dbReference>
<evidence type="ECO:0000256" key="4">
    <source>
        <dbReference type="ARBA" id="ARBA00022989"/>
    </source>
</evidence>
<dbReference type="NCBIfam" id="TIGR00765">
    <property type="entry name" value="yihY_not_rbn"/>
    <property type="match status" value="1"/>
</dbReference>
<evidence type="ECO:0000256" key="1">
    <source>
        <dbReference type="ARBA" id="ARBA00004651"/>
    </source>
</evidence>
<protein>
    <submittedName>
        <fullName evidence="7">YihY/virulence factor BrkB family protein</fullName>
    </submittedName>
</protein>
<dbReference type="RefSeq" id="WP_273737764.1">
    <property type="nucleotide sequence ID" value="NZ_JAQIVI010000097.1"/>
</dbReference>
<evidence type="ECO:0000256" key="3">
    <source>
        <dbReference type="ARBA" id="ARBA00022692"/>
    </source>
</evidence>
<keyword evidence="2" id="KW-1003">Cell membrane</keyword>
<evidence type="ECO:0000313" key="8">
    <source>
        <dbReference type="Proteomes" id="UP001596383"/>
    </source>
</evidence>
<feature type="transmembrane region" description="Helical" evidence="6">
    <location>
        <begin position="29"/>
        <end position="51"/>
    </location>
</feature>
<feature type="transmembrane region" description="Helical" evidence="6">
    <location>
        <begin position="198"/>
        <end position="220"/>
    </location>
</feature>
<dbReference type="Proteomes" id="UP001596383">
    <property type="component" value="Unassembled WGS sequence"/>
</dbReference>
<dbReference type="AlphaFoldDB" id="A0ABD5SI45"/>
<dbReference type="PANTHER" id="PTHR30213:SF0">
    <property type="entry name" value="UPF0761 MEMBRANE PROTEIN YIHY"/>
    <property type="match status" value="1"/>
</dbReference>
<comment type="subcellular location">
    <subcellularLocation>
        <location evidence="1">Cell membrane</location>
        <topology evidence="1">Multi-pass membrane protein</topology>
    </subcellularLocation>
</comment>
<feature type="transmembrane region" description="Helical" evidence="6">
    <location>
        <begin position="232"/>
        <end position="257"/>
    </location>
</feature>
<evidence type="ECO:0000256" key="2">
    <source>
        <dbReference type="ARBA" id="ARBA00022475"/>
    </source>
</evidence>